<proteinExistence type="predicted"/>
<dbReference type="InterPro" id="IPR044701">
    <property type="entry name" value="MRL7/MRL7L"/>
</dbReference>
<dbReference type="EMBL" id="JAMFTS010000004">
    <property type="protein sequence ID" value="KAJ4757933.1"/>
    <property type="molecule type" value="Genomic_DNA"/>
</dbReference>
<gene>
    <name evidence="2" type="ORF">LUZ62_068308</name>
</gene>
<evidence type="ECO:0000313" key="3">
    <source>
        <dbReference type="Proteomes" id="UP001140206"/>
    </source>
</evidence>
<keyword evidence="3" id="KW-1185">Reference proteome</keyword>
<dbReference type="GO" id="GO:0009570">
    <property type="term" value="C:chloroplast stroma"/>
    <property type="evidence" value="ECO:0007669"/>
    <property type="project" value="TreeGrafter"/>
</dbReference>
<dbReference type="PANTHER" id="PTHR34669:SF1">
    <property type="entry name" value="THIOREDOXIN-LIKE FOLD DOMAIN-CONTAINING PROTEIN MRL7L, CHLOROPLASTIC"/>
    <property type="match status" value="1"/>
</dbReference>
<organism evidence="2 3">
    <name type="scientific">Rhynchospora pubera</name>
    <dbReference type="NCBI Taxonomy" id="906938"/>
    <lineage>
        <taxon>Eukaryota</taxon>
        <taxon>Viridiplantae</taxon>
        <taxon>Streptophyta</taxon>
        <taxon>Embryophyta</taxon>
        <taxon>Tracheophyta</taxon>
        <taxon>Spermatophyta</taxon>
        <taxon>Magnoliopsida</taxon>
        <taxon>Liliopsida</taxon>
        <taxon>Poales</taxon>
        <taxon>Cyperaceae</taxon>
        <taxon>Cyperoideae</taxon>
        <taxon>Rhynchosporeae</taxon>
        <taxon>Rhynchospora</taxon>
    </lineage>
</organism>
<protein>
    <submittedName>
        <fullName evidence="2">Thioredoxin superfamily protein</fullName>
    </submittedName>
</protein>
<sequence length="340" mass="39412">MALYIHTPTICSTKYLTEKTHLKTSPLYLPILSFGPRRPSPSISSGCKFSLFKSRQNLPQINTSARASKVMDSVRGGAGNYEEDSETDTDSGNDDDRESPLLTDQQTREEMRKKIREMIDQVQVPRVVETDDGKRKQKIEDLLRDYSLVVDEEDPDWPEENDDGWGFNLNEFFNKIQIKNNKRDDDDEGYDSAEDIVWKDDDYIVPLKEITAKEWEDTVFVDFNPLVILVHNRYRRPKENVKARNELVKAVEMIWQSRLPAPRCVGIDACREHKLVEALNISTYPEIIFTKAGKILHRDKVVRTAQEWTKMIGFFYYKAVRPSWLDKSASQNQEKIPSLS</sequence>
<dbReference type="PANTHER" id="PTHR34669">
    <property type="entry name" value="THIOREDOXIN-LIKE FOLD DOMAIN-CONTAINING PROTEIN MRL7L, CHLOROPLASTIC"/>
    <property type="match status" value="1"/>
</dbReference>
<name>A0AAV8CPX8_9POAL</name>
<dbReference type="Proteomes" id="UP001140206">
    <property type="component" value="Chromosome 4"/>
</dbReference>
<feature type="compositionally biased region" description="Acidic residues" evidence="1">
    <location>
        <begin position="81"/>
        <end position="97"/>
    </location>
</feature>
<accession>A0AAV8CPX8</accession>
<dbReference type="GO" id="GO:0006355">
    <property type="term" value="P:regulation of DNA-templated transcription"/>
    <property type="evidence" value="ECO:0007669"/>
    <property type="project" value="InterPro"/>
</dbReference>
<reference evidence="2" key="1">
    <citation type="submission" date="2022-08" db="EMBL/GenBank/DDBJ databases">
        <authorList>
            <person name="Marques A."/>
        </authorList>
    </citation>
    <scope>NUCLEOTIDE SEQUENCE</scope>
    <source>
        <strain evidence="2">RhyPub2mFocal</strain>
        <tissue evidence="2">Leaves</tissue>
    </source>
</reference>
<dbReference type="AlphaFoldDB" id="A0AAV8CPX8"/>
<dbReference type="GO" id="GO:0009658">
    <property type="term" value="P:chloroplast organization"/>
    <property type="evidence" value="ECO:0007669"/>
    <property type="project" value="InterPro"/>
</dbReference>
<evidence type="ECO:0000256" key="1">
    <source>
        <dbReference type="SAM" id="MobiDB-lite"/>
    </source>
</evidence>
<comment type="caution">
    <text evidence="2">The sequence shown here is derived from an EMBL/GenBank/DDBJ whole genome shotgun (WGS) entry which is preliminary data.</text>
</comment>
<feature type="region of interest" description="Disordered" evidence="1">
    <location>
        <begin position="63"/>
        <end position="108"/>
    </location>
</feature>
<evidence type="ECO:0000313" key="2">
    <source>
        <dbReference type="EMBL" id="KAJ4757933.1"/>
    </source>
</evidence>